<reference evidence="8 9" key="1">
    <citation type="submission" date="2019-08" db="EMBL/GenBank/DDBJ databases">
        <title>Identification of a novel species of the genus Boseongicola.</title>
        <authorList>
            <person name="Zhang X.-Q."/>
        </authorList>
    </citation>
    <scope>NUCLEOTIDE SEQUENCE [LARGE SCALE GENOMIC DNA]</scope>
    <source>
        <strain evidence="8 9">HY14</strain>
    </source>
</reference>
<dbReference type="EMBL" id="VSIY01000015">
    <property type="protein sequence ID" value="TYB77910.1"/>
    <property type="molecule type" value="Genomic_DNA"/>
</dbReference>
<feature type="compositionally biased region" description="Polar residues" evidence="6">
    <location>
        <begin position="1"/>
        <end position="11"/>
    </location>
</feature>
<keyword evidence="3 5" id="KW-1005">Bacterial flagellum biogenesis</keyword>
<evidence type="ECO:0000313" key="9">
    <source>
        <dbReference type="Proteomes" id="UP000322080"/>
    </source>
</evidence>
<sequence>MEIATANTPQITPASAATPAPSAGQMISSDFETFLKMLTVQMQNQDPMNPIESTDYAVQLATFSGVEQQVKTNDLLSALGKQLGAMGMTDLAGWVGMEARAAAPVWFDNRPISLHPEPASGAQRTVLVVRDSAGAERDRIELPVSDQPVEWAGVDAFGQPFSPGLYSFSLLSLSQGEVIGEDPVAAYSEIVEARVEEGETILVLNGGAEVRAGDVGSLRAPREAE</sequence>
<evidence type="ECO:0000256" key="2">
    <source>
        <dbReference type="ARBA" id="ARBA00016013"/>
    </source>
</evidence>
<protein>
    <recommendedName>
        <fullName evidence="2 5">Basal-body rod modification protein FlgD</fullName>
    </recommendedName>
</protein>
<gene>
    <name evidence="8" type="primary">flgD</name>
    <name evidence="8" type="ORF">FVF75_16865</name>
</gene>
<dbReference type="InterPro" id="IPR005648">
    <property type="entry name" value="FlgD"/>
</dbReference>
<feature type="compositionally biased region" description="Low complexity" evidence="6">
    <location>
        <begin position="12"/>
        <end position="23"/>
    </location>
</feature>
<evidence type="ECO:0000256" key="3">
    <source>
        <dbReference type="ARBA" id="ARBA00022795"/>
    </source>
</evidence>
<dbReference type="Pfam" id="PF03963">
    <property type="entry name" value="FlgD"/>
    <property type="match status" value="1"/>
</dbReference>
<comment type="function">
    <text evidence="4 5">Required for flagellar hook formation. May act as a scaffolding protein.</text>
</comment>
<dbReference type="Pfam" id="PF13860">
    <property type="entry name" value="FlgD_ig"/>
    <property type="match status" value="1"/>
</dbReference>
<dbReference type="AlphaFoldDB" id="A0A5D0R8C7"/>
<keyword evidence="8" id="KW-0966">Cell projection</keyword>
<keyword evidence="8" id="KW-0969">Cilium</keyword>
<keyword evidence="9" id="KW-1185">Reference proteome</keyword>
<dbReference type="GO" id="GO:0044781">
    <property type="term" value="P:bacterial-type flagellum organization"/>
    <property type="evidence" value="ECO:0007669"/>
    <property type="project" value="UniProtKB-UniRule"/>
</dbReference>
<evidence type="ECO:0000256" key="1">
    <source>
        <dbReference type="ARBA" id="ARBA00010577"/>
    </source>
</evidence>
<feature type="domain" description="FlgD/Vpr Ig-like" evidence="7">
    <location>
        <begin position="109"/>
        <end position="170"/>
    </location>
</feature>
<dbReference type="Proteomes" id="UP000322080">
    <property type="component" value="Unassembled WGS sequence"/>
</dbReference>
<keyword evidence="8" id="KW-0282">Flagellum</keyword>
<dbReference type="NCBIfam" id="NF009453">
    <property type="entry name" value="PRK12813.1"/>
    <property type="match status" value="1"/>
</dbReference>
<accession>A0A5D0R8C7</accession>
<proteinExistence type="inferred from homology"/>
<evidence type="ECO:0000256" key="4">
    <source>
        <dbReference type="ARBA" id="ARBA00024746"/>
    </source>
</evidence>
<organism evidence="8 9">
    <name type="scientific">Maritimibacter fusiformis</name>
    <dbReference type="NCBI Taxonomy" id="2603819"/>
    <lineage>
        <taxon>Bacteria</taxon>
        <taxon>Pseudomonadati</taxon>
        <taxon>Pseudomonadota</taxon>
        <taxon>Alphaproteobacteria</taxon>
        <taxon>Rhodobacterales</taxon>
        <taxon>Roseobacteraceae</taxon>
        <taxon>Maritimibacter</taxon>
    </lineage>
</organism>
<evidence type="ECO:0000259" key="7">
    <source>
        <dbReference type="Pfam" id="PF13860"/>
    </source>
</evidence>
<feature type="region of interest" description="Disordered" evidence="6">
    <location>
        <begin position="1"/>
        <end position="23"/>
    </location>
</feature>
<name>A0A5D0R8C7_9RHOB</name>
<evidence type="ECO:0000256" key="5">
    <source>
        <dbReference type="RuleBase" id="RU362076"/>
    </source>
</evidence>
<dbReference type="InterPro" id="IPR025965">
    <property type="entry name" value="FlgD/Vpr_Ig-like"/>
</dbReference>
<evidence type="ECO:0000256" key="6">
    <source>
        <dbReference type="SAM" id="MobiDB-lite"/>
    </source>
</evidence>
<comment type="similarity">
    <text evidence="1 5">Belongs to the FlgD family.</text>
</comment>
<comment type="caution">
    <text evidence="8">The sequence shown here is derived from an EMBL/GenBank/DDBJ whole genome shotgun (WGS) entry which is preliminary data.</text>
</comment>
<dbReference type="RefSeq" id="WP_148379947.1">
    <property type="nucleotide sequence ID" value="NZ_VSIY01000015.1"/>
</dbReference>
<evidence type="ECO:0000313" key="8">
    <source>
        <dbReference type="EMBL" id="TYB77910.1"/>
    </source>
</evidence>